<evidence type="ECO:0000313" key="7">
    <source>
        <dbReference type="EMBL" id="VAX24195.1"/>
    </source>
</evidence>
<dbReference type="EMBL" id="UOGB01000289">
    <property type="protein sequence ID" value="VAX24195.1"/>
    <property type="molecule type" value="Genomic_DNA"/>
</dbReference>
<name>A0A3B1CY37_9ZZZZ</name>
<evidence type="ECO:0000256" key="1">
    <source>
        <dbReference type="ARBA" id="ARBA00000971"/>
    </source>
</evidence>
<dbReference type="Pfam" id="PF13616">
    <property type="entry name" value="Rotamase_3"/>
    <property type="match status" value="1"/>
</dbReference>
<dbReference type="PANTHER" id="PTHR47245">
    <property type="entry name" value="PEPTIDYLPROLYL ISOMERASE"/>
    <property type="match status" value="1"/>
</dbReference>
<organism evidence="7">
    <name type="scientific">hydrothermal vent metagenome</name>
    <dbReference type="NCBI Taxonomy" id="652676"/>
    <lineage>
        <taxon>unclassified sequences</taxon>
        <taxon>metagenomes</taxon>
        <taxon>ecological metagenomes</taxon>
    </lineage>
</organism>
<evidence type="ECO:0000259" key="6">
    <source>
        <dbReference type="PROSITE" id="PS50198"/>
    </source>
</evidence>
<dbReference type="SUPFAM" id="SSF109998">
    <property type="entry name" value="Triger factor/SurA peptide-binding domain-like"/>
    <property type="match status" value="1"/>
</dbReference>
<keyword evidence="4" id="KW-0697">Rotamase</keyword>
<dbReference type="InterPro" id="IPR000297">
    <property type="entry name" value="PPIase_PpiC"/>
</dbReference>
<dbReference type="SUPFAM" id="SSF54534">
    <property type="entry name" value="FKBP-like"/>
    <property type="match status" value="1"/>
</dbReference>
<evidence type="ECO:0000256" key="3">
    <source>
        <dbReference type="ARBA" id="ARBA00022729"/>
    </source>
</evidence>
<evidence type="ECO:0000256" key="4">
    <source>
        <dbReference type="ARBA" id="ARBA00023110"/>
    </source>
</evidence>
<protein>
    <recommendedName>
        <fullName evidence="2">peptidylprolyl isomerase</fullName>
        <ecNumber evidence="2">5.2.1.8</ecNumber>
    </recommendedName>
</protein>
<dbReference type="InterPro" id="IPR046357">
    <property type="entry name" value="PPIase_dom_sf"/>
</dbReference>
<evidence type="ECO:0000256" key="5">
    <source>
        <dbReference type="ARBA" id="ARBA00023235"/>
    </source>
</evidence>
<dbReference type="InterPro" id="IPR027304">
    <property type="entry name" value="Trigger_fact/SurA_dom_sf"/>
</dbReference>
<keyword evidence="3" id="KW-0732">Signal</keyword>
<sequence length="358" mass="39578">MGQRAIVIVIVLALAAGSSFFFYSKQAEAPQPATGSQQDSAASFGLDKQAENPEPLKIDFDAIPDVIAEIDGVPIGKAGYVLALKGFQRSARKFGAKVDKEAFQKVKKDIMESIISRETFLREASKENIKADEAVVAEKLAQVKAGFPDQKLFENALKEQGLTEDFLKKEIVKAVIIQSLVEKNILSAINITDEALRNYYDLNQLEFEKEEMIQAAHILAKADAKSSPEEKKKARERIGEIKRRLNEGADFGKLASTESDDKAAAANKGSLGTFSKGQMVEEFSNAAFSLEPGEISDIIETQFGYHLIKVTKKVPAKVVPFEEAKDSIKAKLTQKITGEKIREYIKRLKKEFNVKVMV</sequence>
<dbReference type="Gene3D" id="3.10.50.40">
    <property type="match status" value="1"/>
</dbReference>
<dbReference type="InterPro" id="IPR050245">
    <property type="entry name" value="PrsA_foldase"/>
</dbReference>
<dbReference type="Gene3D" id="1.10.4030.10">
    <property type="entry name" value="Porin chaperone SurA, peptide-binding domain"/>
    <property type="match status" value="1"/>
</dbReference>
<dbReference type="GO" id="GO:0003755">
    <property type="term" value="F:peptidyl-prolyl cis-trans isomerase activity"/>
    <property type="evidence" value="ECO:0007669"/>
    <property type="project" value="UniProtKB-KW"/>
</dbReference>
<keyword evidence="5" id="KW-0413">Isomerase</keyword>
<gene>
    <name evidence="7" type="ORF">MNBD_NITROSPINAE03-752</name>
</gene>
<reference evidence="7" key="1">
    <citation type="submission" date="2018-06" db="EMBL/GenBank/DDBJ databases">
        <authorList>
            <person name="Zhirakovskaya E."/>
        </authorList>
    </citation>
    <scope>NUCLEOTIDE SEQUENCE</scope>
</reference>
<evidence type="ECO:0000256" key="2">
    <source>
        <dbReference type="ARBA" id="ARBA00013194"/>
    </source>
</evidence>
<dbReference type="EC" id="5.2.1.8" evidence="2"/>
<dbReference type="PROSITE" id="PS50198">
    <property type="entry name" value="PPIC_PPIASE_2"/>
    <property type="match status" value="1"/>
</dbReference>
<dbReference type="AlphaFoldDB" id="A0A3B1CY37"/>
<dbReference type="Pfam" id="PF13624">
    <property type="entry name" value="SurA_N_3"/>
    <property type="match status" value="1"/>
</dbReference>
<dbReference type="PANTHER" id="PTHR47245:SF1">
    <property type="entry name" value="FOLDASE PROTEIN PRSA"/>
    <property type="match status" value="1"/>
</dbReference>
<proteinExistence type="predicted"/>
<accession>A0A3B1CY37</accession>
<feature type="domain" description="PpiC" evidence="6">
    <location>
        <begin position="210"/>
        <end position="312"/>
    </location>
</feature>
<comment type="catalytic activity">
    <reaction evidence="1">
        <text>[protein]-peptidylproline (omega=180) = [protein]-peptidylproline (omega=0)</text>
        <dbReference type="Rhea" id="RHEA:16237"/>
        <dbReference type="Rhea" id="RHEA-COMP:10747"/>
        <dbReference type="Rhea" id="RHEA-COMP:10748"/>
        <dbReference type="ChEBI" id="CHEBI:83833"/>
        <dbReference type="ChEBI" id="CHEBI:83834"/>
        <dbReference type="EC" id="5.2.1.8"/>
    </reaction>
</comment>